<evidence type="ECO:0000313" key="2">
    <source>
        <dbReference type="EMBL" id="GFG55537.1"/>
    </source>
</evidence>
<sequence length="104" mass="11080">MRQEFRGHSVILEPSTSSPHTLTVTGKKFGTLVLLVVPPHTDPAVAHTAVTTAADPDDESTPEELLQMAHQPKQRRHRGSSPHLGGGHVREPSRAGGVAAANVR</sequence>
<dbReference type="Proteomes" id="UP000465302">
    <property type="component" value="Unassembled WGS sequence"/>
</dbReference>
<dbReference type="InterPro" id="IPR046036">
    <property type="entry name" value="DUF5994"/>
</dbReference>
<reference evidence="2 3" key="1">
    <citation type="journal article" date="2019" name="Emerg. Microbes Infect.">
        <title>Comprehensive subspecies identification of 175 nontuberculous mycobacteria species based on 7547 genomic profiles.</title>
        <authorList>
            <person name="Matsumoto Y."/>
            <person name="Kinjo T."/>
            <person name="Motooka D."/>
            <person name="Nabeya D."/>
            <person name="Jung N."/>
            <person name="Uechi K."/>
            <person name="Horii T."/>
            <person name="Iida T."/>
            <person name="Fujita J."/>
            <person name="Nakamura S."/>
        </authorList>
    </citation>
    <scope>NUCLEOTIDE SEQUENCE [LARGE SCALE GENOMIC DNA]</scope>
    <source>
        <strain evidence="2 3">JCM 6377</strain>
    </source>
</reference>
<feature type="region of interest" description="Disordered" evidence="1">
    <location>
        <begin position="1"/>
        <end position="21"/>
    </location>
</feature>
<comment type="caution">
    <text evidence="2">The sequence shown here is derived from an EMBL/GenBank/DDBJ whole genome shotgun (WGS) entry which is preliminary data.</text>
</comment>
<dbReference type="Pfam" id="PF19457">
    <property type="entry name" value="DUF5994"/>
    <property type="match status" value="1"/>
</dbReference>
<dbReference type="AlphaFoldDB" id="A0A7I9WE25"/>
<evidence type="ECO:0000313" key="3">
    <source>
        <dbReference type="Proteomes" id="UP000465302"/>
    </source>
</evidence>
<accession>A0A7I9WE25</accession>
<feature type="region of interest" description="Disordered" evidence="1">
    <location>
        <begin position="52"/>
        <end position="104"/>
    </location>
</feature>
<evidence type="ECO:0000256" key="1">
    <source>
        <dbReference type="SAM" id="MobiDB-lite"/>
    </source>
</evidence>
<dbReference type="EMBL" id="BLKS01000004">
    <property type="protein sequence ID" value="GFG55537.1"/>
    <property type="molecule type" value="Genomic_DNA"/>
</dbReference>
<name>A0A7I9WE25_MYCAG</name>
<dbReference type="OrthoDB" id="9993327at2"/>
<proteinExistence type="predicted"/>
<organism evidence="2 3">
    <name type="scientific">Mycolicibacterium agri</name>
    <name type="common">Mycobacterium agri</name>
    <dbReference type="NCBI Taxonomy" id="36811"/>
    <lineage>
        <taxon>Bacteria</taxon>
        <taxon>Bacillati</taxon>
        <taxon>Actinomycetota</taxon>
        <taxon>Actinomycetes</taxon>
        <taxon>Mycobacteriales</taxon>
        <taxon>Mycobacteriaceae</taxon>
        <taxon>Mycolicibacterium</taxon>
    </lineage>
</organism>
<protein>
    <submittedName>
        <fullName evidence="2">Uncharacterized protein</fullName>
    </submittedName>
</protein>
<gene>
    <name evidence="2" type="ORF">MAGR_69780</name>
</gene>